<name>A0A8J3E145_9PROT</name>
<dbReference type="SUPFAM" id="SSF46689">
    <property type="entry name" value="Homeodomain-like"/>
    <property type="match status" value="1"/>
</dbReference>
<comment type="caution">
    <text evidence="5">The sequence shown here is derived from an EMBL/GenBank/DDBJ whole genome shotgun (WGS) entry which is preliminary data.</text>
</comment>
<protein>
    <recommendedName>
        <fullName evidence="4">HTH tetR-type domain-containing protein</fullName>
    </recommendedName>
</protein>
<reference evidence="5" key="1">
    <citation type="journal article" date="2014" name="Int. J. Syst. Evol. Microbiol.">
        <title>Complete genome sequence of Corynebacterium casei LMG S-19264T (=DSM 44701T), isolated from a smear-ripened cheese.</title>
        <authorList>
            <consortium name="US DOE Joint Genome Institute (JGI-PGF)"/>
            <person name="Walter F."/>
            <person name="Albersmeier A."/>
            <person name="Kalinowski J."/>
            <person name="Ruckert C."/>
        </authorList>
    </citation>
    <scope>NUCLEOTIDE SEQUENCE</scope>
    <source>
        <strain evidence="5">CGMCC 1.15725</strain>
    </source>
</reference>
<evidence type="ECO:0000256" key="2">
    <source>
        <dbReference type="PROSITE-ProRule" id="PRU00335"/>
    </source>
</evidence>
<proteinExistence type="predicted"/>
<dbReference type="Proteomes" id="UP000646365">
    <property type="component" value="Unassembled WGS sequence"/>
</dbReference>
<dbReference type="Gene3D" id="1.10.357.10">
    <property type="entry name" value="Tetracycline Repressor, domain 2"/>
    <property type="match status" value="1"/>
</dbReference>
<dbReference type="InterPro" id="IPR009057">
    <property type="entry name" value="Homeodomain-like_sf"/>
</dbReference>
<feature type="region of interest" description="Disordered" evidence="3">
    <location>
        <begin position="1"/>
        <end position="29"/>
    </location>
</feature>
<dbReference type="GO" id="GO:0003677">
    <property type="term" value="F:DNA binding"/>
    <property type="evidence" value="ECO:0007669"/>
    <property type="project" value="UniProtKB-UniRule"/>
</dbReference>
<evidence type="ECO:0000313" key="5">
    <source>
        <dbReference type="EMBL" id="GGF08191.1"/>
    </source>
</evidence>
<feature type="domain" description="HTH tetR-type" evidence="4">
    <location>
        <begin position="30"/>
        <end position="90"/>
    </location>
</feature>
<dbReference type="PROSITE" id="PS50977">
    <property type="entry name" value="HTH_TETR_2"/>
    <property type="match status" value="1"/>
</dbReference>
<dbReference type="EMBL" id="BMJQ01000003">
    <property type="protein sequence ID" value="GGF08191.1"/>
    <property type="molecule type" value="Genomic_DNA"/>
</dbReference>
<dbReference type="RefSeq" id="WP_189043594.1">
    <property type="nucleotide sequence ID" value="NZ_BMJQ01000003.1"/>
</dbReference>
<keyword evidence="1 2" id="KW-0238">DNA-binding</keyword>
<feature type="DNA-binding region" description="H-T-H motif" evidence="2">
    <location>
        <begin position="53"/>
        <end position="72"/>
    </location>
</feature>
<reference evidence="5" key="2">
    <citation type="submission" date="2020-09" db="EMBL/GenBank/DDBJ databases">
        <authorList>
            <person name="Sun Q."/>
            <person name="Zhou Y."/>
        </authorList>
    </citation>
    <scope>NUCLEOTIDE SEQUENCE</scope>
    <source>
        <strain evidence="5">CGMCC 1.15725</strain>
    </source>
</reference>
<sequence>MARKTSSPRPGSSKARADSNASKTAPKNARDVEDAVVTAALNLAADRSWSGLALTEIAATAGVSLADLYGVFPSKASILGTFSRRIDAAMVALPGEADAAPRDRLFEVLMHRFDLLAPYKAGLRGLAHEARRGRVDVLPLACRLPRSLRWMLEAAGIATGGFKGAARVKVLGLAYLATLRVWLEDDSPDLARTMASLDRALRRAEPFLGLRTRSSTTTGDEAVA</sequence>
<dbReference type="AlphaFoldDB" id="A0A8J3E145"/>
<gene>
    <name evidence="5" type="ORF">GCM10011611_12000</name>
</gene>
<evidence type="ECO:0000256" key="3">
    <source>
        <dbReference type="SAM" id="MobiDB-lite"/>
    </source>
</evidence>
<evidence type="ECO:0000313" key="6">
    <source>
        <dbReference type="Proteomes" id="UP000646365"/>
    </source>
</evidence>
<dbReference type="Pfam" id="PF00440">
    <property type="entry name" value="TetR_N"/>
    <property type="match status" value="1"/>
</dbReference>
<dbReference type="InterPro" id="IPR001647">
    <property type="entry name" value="HTH_TetR"/>
</dbReference>
<evidence type="ECO:0000259" key="4">
    <source>
        <dbReference type="PROSITE" id="PS50977"/>
    </source>
</evidence>
<accession>A0A8J3E145</accession>
<keyword evidence="6" id="KW-1185">Reference proteome</keyword>
<organism evidence="5 6">
    <name type="scientific">Aliidongia dinghuensis</name>
    <dbReference type="NCBI Taxonomy" id="1867774"/>
    <lineage>
        <taxon>Bacteria</taxon>
        <taxon>Pseudomonadati</taxon>
        <taxon>Pseudomonadota</taxon>
        <taxon>Alphaproteobacteria</taxon>
        <taxon>Rhodospirillales</taxon>
        <taxon>Dongiaceae</taxon>
        <taxon>Aliidongia</taxon>
    </lineage>
</organism>
<evidence type="ECO:0000256" key="1">
    <source>
        <dbReference type="ARBA" id="ARBA00023125"/>
    </source>
</evidence>
<feature type="compositionally biased region" description="Polar residues" evidence="3">
    <location>
        <begin position="1"/>
        <end position="10"/>
    </location>
</feature>